<evidence type="ECO:0000313" key="12">
    <source>
        <dbReference type="EMBL" id="GMI45668.1"/>
    </source>
</evidence>
<evidence type="ECO:0000256" key="2">
    <source>
        <dbReference type="ARBA" id="ARBA00004922"/>
    </source>
</evidence>
<name>A0A9W7GK25_9STRA</name>
<organism evidence="12 13">
    <name type="scientific">Triparma columacea</name>
    <dbReference type="NCBI Taxonomy" id="722753"/>
    <lineage>
        <taxon>Eukaryota</taxon>
        <taxon>Sar</taxon>
        <taxon>Stramenopiles</taxon>
        <taxon>Ochrophyta</taxon>
        <taxon>Bolidophyceae</taxon>
        <taxon>Parmales</taxon>
        <taxon>Triparmaceae</taxon>
        <taxon>Triparma</taxon>
    </lineage>
</organism>
<dbReference type="PANTHER" id="PTHR12413">
    <property type="entry name" value="DOLICHYL GLYCOSYLTRANSFERASE"/>
    <property type="match status" value="1"/>
</dbReference>
<evidence type="ECO:0000256" key="8">
    <source>
        <dbReference type="ARBA" id="ARBA00022989"/>
    </source>
</evidence>
<feature type="compositionally biased region" description="Basic residues" evidence="11">
    <location>
        <begin position="1"/>
        <end position="14"/>
    </location>
</feature>
<comment type="caution">
    <text evidence="10">Lacks conserved residue(s) required for the propagation of feature annotation.</text>
</comment>
<dbReference type="PANTHER" id="PTHR12413:SF1">
    <property type="entry name" value="DOLICHYL PYROPHOSPHATE MAN9GLCNAC2 ALPHA-1,3-GLUCOSYLTRANSFERASE"/>
    <property type="match status" value="1"/>
</dbReference>
<comment type="subcellular location">
    <subcellularLocation>
        <location evidence="1 10">Endoplasmic reticulum membrane</location>
        <topology evidence="1 10">Multi-pass membrane protein</topology>
    </subcellularLocation>
</comment>
<evidence type="ECO:0000256" key="5">
    <source>
        <dbReference type="ARBA" id="ARBA00022679"/>
    </source>
</evidence>
<keyword evidence="9 10" id="KW-0472">Membrane</keyword>
<accession>A0A9W7GK25</accession>
<dbReference type="GO" id="GO:0042281">
    <property type="term" value="F:dolichyl pyrophosphate Man9GlcNAc2 alpha-1,3-glucosyltransferase activity"/>
    <property type="evidence" value="ECO:0007669"/>
    <property type="project" value="TreeGrafter"/>
</dbReference>
<feature type="region of interest" description="Disordered" evidence="11">
    <location>
        <begin position="1"/>
        <end position="25"/>
    </location>
</feature>
<gene>
    <name evidence="12" type="ORF">TrCOL_g7229</name>
</gene>
<dbReference type="EC" id="2.4.1.-" evidence="10"/>
<reference evidence="13" key="1">
    <citation type="journal article" date="2023" name="Commun. Biol.">
        <title>Genome analysis of Parmales, the sister group of diatoms, reveals the evolutionary specialization of diatoms from phago-mixotrophs to photoautotrophs.</title>
        <authorList>
            <person name="Ban H."/>
            <person name="Sato S."/>
            <person name="Yoshikawa S."/>
            <person name="Yamada K."/>
            <person name="Nakamura Y."/>
            <person name="Ichinomiya M."/>
            <person name="Sato N."/>
            <person name="Blanc-Mathieu R."/>
            <person name="Endo H."/>
            <person name="Kuwata A."/>
            <person name="Ogata H."/>
        </authorList>
    </citation>
    <scope>NUCLEOTIDE SEQUENCE [LARGE SCALE GENOMIC DNA]</scope>
</reference>
<keyword evidence="4 10" id="KW-0328">Glycosyltransferase</keyword>
<dbReference type="GO" id="GO:0005789">
    <property type="term" value="C:endoplasmic reticulum membrane"/>
    <property type="evidence" value="ECO:0007669"/>
    <property type="project" value="UniProtKB-SubCell"/>
</dbReference>
<evidence type="ECO:0000256" key="7">
    <source>
        <dbReference type="ARBA" id="ARBA00022824"/>
    </source>
</evidence>
<dbReference type="InterPro" id="IPR004856">
    <property type="entry name" value="Glyco_trans_ALG6/ALG8"/>
</dbReference>
<evidence type="ECO:0000256" key="6">
    <source>
        <dbReference type="ARBA" id="ARBA00022692"/>
    </source>
</evidence>
<dbReference type="EMBL" id="BRYA01000260">
    <property type="protein sequence ID" value="GMI45668.1"/>
    <property type="molecule type" value="Genomic_DNA"/>
</dbReference>
<evidence type="ECO:0000256" key="11">
    <source>
        <dbReference type="SAM" id="MobiDB-lite"/>
    </source>
</evidence>
<comment type="pathway">
    <text evidence="2 10">Protein modification; protein glycosylation.</text>
</comment>
<evidence type="ECO:0000256" key="10">
    <source>
        <dbReference type="RuleBase" id="RU363110"/>
    </source>
</evidence>
<keyword evidence="7 10" id="KW-0256">Endoplasmic reticulum</keyword>
<protein>
    <recommendedName>
        <fullName evidence="10">Alpha-1,3-glucosyltransferase</fullName>
        <ecNumber evidence="10">2.4.1.-</ecNumber>
    </recommendedName>
</protein>
<dbReference type="Pfam" id="PF03155">
    <property type="entry name" value="Alg6_Alg8"/>
    <property type="match status" value="1"/>
</dbReference>
<keyword evidence="13" id="KW-1185">Reference proteome</keyword>
<evidence type="ECO:0000256" key="1">
    <source>
        <dbReference type="ARBA" id="ARBA00004477"/>
    </source>
</evidence>
<comment type="caution">
    <text evidence="12">The sequence shown here is derived from an EMBL/GenBank/DDBJ whole genome shotgun (WGS) entry which is preliminary data.</text>
</comment>
<evidence type="ECO:0000256" key="9">
    <source>
        <dbReference type="ARBA" id="ARBA00023136"/>
    </source>
</evidence>
<evidence type="ECO:0000256" key="3">
    <source>
        <dbReference type="ARBA" id="ARBA00008715"/>
    </source>
</evidence>
<dbReference type="Proteomes" id="UP001165065">
    <property type="component" value="Unassembled WGS sequence"/>
</dbReference>
<feature type="transmembrane region" description="Helical" evidence="10">
    <location>
        <begin position="39"/>
        <end position="59"/>
    </location>
</feature>
<proteinExistence type="inferred from homology"/>
<evidence type="ECO:0000256" key="4">
    <source>
        <dbReference type="ARBA" id="ARBA00022676"/>
    </source>
</evidence>
<evidence type="ECO:0000313" key="13">
    <source>
        <dbReference type="Proteomes" id="UP001165065"/>
    </source>
</evidence>
<dbReference type="OrthoDB" id="4983at2759"/>
<sequence>MRHTSTPRRSRRLNKSLQNTPSLHPSATSPLVLTNSSTLNVLIALTSILPCILLLQSSFSGSSLSPHSNPLRNGDYEAHRRWSSYHVTPSLPLSSYYKHSLDYWGLDYPPFSLYLHSFIGILTKHVLPDYLVPEAHNDLEVKGEEGGIIAMRLINTCIYSLHLAITWTLLKR</sequence>
<feature type="transmembrane region" description="Helical" evidence="10">
    <location>
        <begin position="149"/>
        <end position="170"/>
    </location>
</feature>
<feature type="compositionally biased region" description="Polar residues" evidence="11">
    <location>
        <begin position="15"/>
        <end position="25"/>
    </location>
</feature>
<keyword evidence="8 10" id="KW-1133">Transmembrane helix</keyword>
<comment type="similarity">
    <text evidence="3 10">Belongs to the ALG6/ALG8 glucosyltransferase family.</text>
</comment>
<dbReference type="AlphaFoldDB" id="A0A9W7GK25"/>
<keyword evidence="5 10" id="KW-0808">Transferase</keyword>
<keyword evidence="6 10" id="KW-0812">Transmembrane</keyword>